<keyword evidence="3" id="KW-1185">Reference proteome</keyword>
<evidence type="ECO:0000256" key="1">
    <source>
        <dbReference type="SAM" id="MobiDB-lite"/>
    </source>
</evidence>
<feature type="region of interest" description="Disordered" evidence="1">
    <location>
        <begin position="43"/>
        <end position="64"/>
    </location>
</feature>
<proteinExistence type="predicted"/>
<gene>
    <name evidence="2" type="ORF">KFK09_011498</name>
</gene>
<protein>
    <submittedName>
        <fullName evidence="2">Uncharacterized protein</fullName>
    </submittedName>
</protein>
<comment type="caution">
    <text evidence="2">The sequence shown here is derived from an EMBL/GenBank/DDBJ whole genome shotgun (WGS) entry which is preliminary data.</text>
</comment>
<evidence type="ECO:0000313" key="3">
    <source>
        <dbReference type="Proteomes" id="UP000829196"/>
    </source>
</evidence>
<evidence type="ECO:0000313" key="2">
    <source>
        <dbReference type="EMBL" id="KAI0510888.1"/>
    </source>
</evidence>
<organism evidence="2 3">
    <name type="scientific">Dendrobium nobile</name>
    <name type="common">Orchid</name>
    <dbReference type="NCBI Taxonomy" id="94219"/>
    <lineage>
        <taxon>Eukaryota</taxon>
        <taxon>Viridiplantae</taxon>
        <taxon>Streptophyta</taxon>
        <taxon>Embryophyta</taxon>
        <taxon>Tracheophyta</taxon>
        <taxon>Spermatophyta</taxon>
        <taxon>Magnoliopsida</taxon>
        <taxon>Liliopsida</taxon>
        <taxon>Asparagales</taxon>
        <taxon>Orchidaceae</taxon>
        <taxon>Epidendroideae</taxon>
        <taxon>Malaxideae</taxon>
        <taxon>Dendrobiinae</taxon>
        <taxon>Dendrobium</taxon>
    </lineage>
</organism>
<sequence>MGSTVSYKWKRSFVLVEGWVGTPIRRRELTGKVGASDWVRWSQPRAGRKESRSLSVVGEVKQPK</sequence>
<reference evidence="2" key="1">
    <citation type="journal article" date="2022" name="Front. Genet.">
        <title>Chromosome-Scale Assembly of the Dendrobium nobile Genome Provides Insights Into the Molecular Mechanism of the Biosynthesis of the Medicinal Active Ingredient of Dendrobium.</title>
        <authorList>
            <person name="Xu Q."/>
            <person name="Niu S.-C."/>
            <person name="Li K.-L."/>
            <person name="Zheng P.-J."/>
            <person name="Zhang X.-J."/>
            <person name="Jia Y."/>
            <person name="Liu Y."/>
            <person name="Niu Y.-X."/>
            <person name="Yu L.-H."/>
            <person name="Chen D.-F."/>
            <person name="Zhang G.-Q."/>
        </authorList>
    </citation>
    <scope>NUCLEOTIDE SEQUENCE</scope>
    <source>
        <tissue evidence="2">Leaf</tissue>
    </source>
</reference>
<dbReference type="EMBL" id="JAGYWB010000009">
    <property type="protein sequence ID" value="KAI0510888.1"/>
    <property type="molecule type" value="Genomic_DNA"/>
</dbReference>
<dbReference type="AlphaFoldDB" id="A0A8T3BID1"/>
<accession>A0A8T3BID1</accession>
<name>A0A8T3BID1_DENNO</name>
<dbReference type="Proteomes" id="UP000829196">
    <property type="component" value="Unassembled WGS sequence"/>
</dbReference>